<feature type="transmembrane region" description="Helical" evidence="6">
    <location>
        <begin position="21"/>
        <end position="41"/>
    </location>
</feature>
<dbReference type="PANTHER" id="PTHR30177">
    <property type="entry name" value="GLYCINE BETAINE/L-PROLINE TRANSPORT SYSTEM PERMEASE PROTEIN PROW"/>
    <property type="match status" value="1"/>
</dbReference>
<keyword evidence="4 6" id="KW-1133">Transmembrane helix</keyword>
<name>A0A1H9TPG7_9ACTN</name>
<feature type="transmembrane region" description="Helical" evidence="6">
    <location>
        <begin position="179"/>
        <end position="205"/>
    </location>
</feature>
<dbReference type="Proteomes" id="UP000198815">
    <property type="component" value="Unassembled WGS sequence"/>
</dbReference>
<keyword evidence="3 6" id="KW-0812">Transmembrane</keyword>
<evidence type="ECO:0000256" key="5">
    <source>
        <dbReference type="ARBA" id="ARBA00023136"/>
    </source>
</evidence>
<dbReference type="SUPFAM" id="SSF161098">
    <property type="entry name" value="MetI-like"/>
    <property type="match status" value="1"/>
</dbReference>
<keyword evidence="2 6" id="KW-0813">Transport</keyword>
<dbReference type="STRING" id="64702.SAMN05443377_1264"/>
<protein>
    <submittedName>
        <fullName evidence="8">Osmoprotectant transport system permease protein</fullName>
    </submittedName>
</protein>
<reference evidence="8 9" key="1">
    <citation type="submission" date="2016-10" db="EMBL/GenBank/DDBJ databases">
        <authorList>
            <person name="de Groot N.N."/>
        </authorList>
    </citation>
    <scope>NUCLEOTIDE SEQUENCE [LARGE SCALE GENOMIC DNA]</scope>
    <source>
        <strain evidence="8 9">DSM 16859</strain>
    </source>
</reference>
<dbReference type="EMBL" id="FOGZ01000026">
    <property type="protein sequence ID" value="SER98799.1"/>
    <property type="molecule type" value="Genomic_DNA"/>
</dbReference>
<dbReference type="PROSITE" id="PS50928">
    <property type="entry name" value="ABC_TM1"/>
    <property type="match status" value="1"/>
</dbReference>
<dbReference type="PANTHER" id="PTHR30177:SF4">
    <property type="entry name" value="OSMOPROTECTANT IMPORT PERMEASE PROTEIN OSMW"/>
    <property type="match status" value="1"/>
</dbReference>
<sequence>MRWLANNWDTVWQATLAHLELSLPAIVVSFLISVPVAWLAHRFSWSRFTLVTLGSLIYAIPSLPLLIVLPLVLGTTVRDQINVVVALSLYGFALMIRAGTDALDAVPASCVHAALAVGQSGPSRFFTVELPLAGPGLLAGLRVVSVSTIALVSVSGVLGINSLGMLFVDGFQRGILAEVIAGILATVVIALAVDLLLVLAGRALLPWTRASARRSR</sequence>
<feature type="transmembrane region" description="Helical" evidence="6">
    <location>
        <begin position="143"/>
        <end position="167"/>
    </location>
</feature>
<evidence type="ECO:0000256" key="1">
    <source>
        <dbReference type="ARBA" id="ARBA00004141"/>
    </source>
</evidence>
<dbReference type="InterPro" id="IPR035906">
    <property type="entry name" value="MetI-like_sf"/>
</dbReference>
<evidence type="ECO:0000313" key="8">
    <source>
        <dbReference type="EMBL" id="SER98799.1"/>
    </source>
</evidence>
<evidence type="ECO:0000256" key="3">
    <source>
        <dbReference type="ARBA" id="ARBA00022692"/>
    </source>
</evidence>
<organism evidence="8 9">
    <name type="scientific">Propionibacterium cyclohexanicum</name>
    <dbReference type="NCBI Taxonomy" id="64702"/>
    <lineage>
        <taxon>Bacteria</taxon>
        <taxon>Bacillati</taxon>
        <taxon>Actinomycetota</taxon>
        <taxon>Actinomycetes</taxon>
        <taxon>Propionibacteriales</taxon>
        <taxon>Propionibacteriaceae</taxon>
        <taxon>Propionibacterium</taxon>
    </lineage>
</organism>
<evidence type="ECO:0000256" key="4">
    <source>
        <dbReference type="ARBA" id="ARBA00022989"/>
    </source>
</evidence>
<dbReference type="AlphaFoldDB" id="A0A1H9TPG7"/>
<comment type="similarity">
    <text evidence="6">Belongs to the binding-protein-dependent transport system permease family.</text>
</comment>
<gene>
    <name evidence="8" type="ORF">SAMN05443377_1264</name>
</gene>
<evidence type="ECO:0000259" key="7">
    <source>
        <dbReference type="PROSITE" id="PS50928"/>
    </source>
</evidence>
<dbReference type="RefSeq" id="WP_091970905.1">
    <property type="nucleotide sequence ID" value="NZ_FOGZ01000026.1"/>
</dbReference>
<dbReference type="InterPro" id="IPR000515">
    <property type="entry name" value="MetI-like"/>
</dbReference>
<dbReference type="GO" id="GO:0055085">
    <property type="term" value="P:transmembrane transport"/>
    <property type="evidence" value="ECO:0007669"/>
    <property type="project" value="InterPro"/>
</dbReference>
<dbReference type="Pfam" id="PF00528">
    <property type="entry name" value="BPD_transp_1"/>
    <property type="match status" value="1"/>
</dbReference>
<evidence type="ECO:0000256" key="2">
    <source>
        <dbReference type="ARBA" id="ARBA00022448"/>
    </source>
</evidence>
<feature type="domain" description="ABC transmembrane type-1" evidence="7">
    <location>
        <begin position="15"/>
        <end position="197"/>
    </location>
</feature>
<dbReference type="InterPro" id="IPR051204">
    <property type="entry name" value="ABC_transp_perm/SBD"/>
</dbReference>
<dbReference type="GO" id="GO:0031460">
    <property type="term" value="P:glycine betaine transport"/>
    <property type="evidence" value="ECO:0007669"/>
    <property type="project" value="TreeGrafter"/>
</dbReference>
<feature type="transmembrane region" description="Helical" evidence="6">
    <location>
        <begin position="48"/>
        <end position="69"/>
    </location>
</feature>
<dbReference type="GO" id="GO:0005886">
    <property type="term" value="C:plasma membrane"/>
    <property type="evidence" value="ECO:0007669"/>
    <property type="project" value="UniProtKB-SubCell"/>
</dbReference>
<dbReference type="CDD" id="cd06261">
    <property type="entry name" value="TM_PBP2"/>
    <property type="match status" value="1"/>
</dbReference>
<dbReference type="OrthoDB" id="3233284at2"/>
<evidence type="ECO:0000256" key="6">
    <source>
        <dbReference type="RuleBase" id="RU363032"/>
    </source>
</evidence>
<dbReference type="Gene3D" id="1.10.3720.10">
    <property type="entry name" value="MetI-like"/>
    <property type="match status" value="1"/>
</dbReference>
<keyword evidence="9" id="KW-1185">Reference proteome</keyword>
<keyword evidence="5 6" id="KW-0472">Membrane</keyword>
<accession>A0A1H9TPG7</accession>
<evidence type="ECO:0000313" key="9">
    <source>
        <dbReference type="Proteomes" id="UP000198815"/>
    </source>
</evidence>
<feature type="transmembrane region" description="Helical" evidence="6">
    <location>
        <begin position="81"/>
        <end position="99"/>
    </location>
</feature>
<comment type="subcellular location">
    <subcellularLocation>
        <location evidence="6">Cell membrane</location>
        <topology evidence="6">Multi-pass membrane protein</topology>
    </subcellularLocation>
    <subcellularLocation>
        <location evidence="1">Membrane</location>
        <topology evidence="1">Multi-pass membrane protein</topology>
    </subcellularLocation>
</comment>
<proteinExistence type="inferred from homology"/>